<feature type="region of interest" description="Disordered" evidence="7">
    <location>
        <begin position="1"/>
        <end position="27"/>
    </location>
</feature>
<dbReference type="GO" id="GO:0006865">
    <property type="term" value="P:amino acid transport"/>
    <property type="evidence" value="ECO:0007669"/>
    <property type="project" value="UniProtKB-KW"/>
</dbReference>
<evidence type="ECO:0000259" key="9">
    <source>
        <dbReference type="Pfam" id="PF01490"/>
    </source>
</evidence>
<sequence>MGSVEEEQQSPLVGSFSSSDHESGKPFERTGVIGAGVLSLAWSMAQLGWIAGPLCMIAFASVTVVSSSLLCDCYRFPDPEVGPNRIRSFTQAVKLYLGQNLCFFFFCCCCCCCFF</sequence>
<protein>
    <recommendedName>
        <fullName evidence="9">Amino acid transporter transmembrane domain-containing protein</fullName>
    </recommendedName>
</protein>
<dbReference type="AlphaFoldDB" id="A0AAP0MGF3"/>
<gene>
    <name evidence="10" type="ORF">WN944_002339</name>
</gene>
<evidence type="ECO:0000313" key="11">
    <source>
        <dbReference type="Proteomes" id="UP001428341"/>
    </source>
</evidence>
<comment type="subcellular location">
    <subcellularLocation>
        <location evidence="1">Membrane</location>
    </subcellularLocation>
</comment>
<dbReference type="InterPro" id="IPR013057">
    <property type="entry name" value="AA_transpt_TM"/>
</dbReference>
<keyword evidence="2" id="KW-0813">Transport</keyword>
<feature type="domain" description="Amino acid transporter transmembrane" evidence="9">
    <location>
        <begin position="30"/>
        <end position="114"/>
    </location>
</feature>
<evidence type="ECO:0000256" key="5">
    <source>
        <dbReference type="ARBA" id="ARBA00022989"/>
    </source>
</evidence>
<evidence type="ECO:0000256" key="2">
    <source>
        <dbReference type="ARBA" id="ARBA00022448"/>
    </source>
</evidence>
<keyword evidence="6 8" id="KW-0472">Membrane</keyword>
<dbReference type="PANTHER" id="PTHR48017">
    <property type="entry name" value="OS05G0424000 PROTEIN-RELATED"/>
    <property type="match status" value="1"/>
</dbReference>
<evidence type="ECO:0000256" key="6">
    <source>
        <dbReference type="ARBA" id="ARBA00023136"/>
    </source>
</evidence>
<evidence type="ECO:0000256" key="3">
    <source>
        <dbReference type="ARBA" id="ARBA00022692"/>
    </source>
</evidence>
<name>A0AAP0MGF3_9ROSI</name>
<evidence type="ECO:0000256" key="1">
    <source>
        <dbReference type="ARBA" id="ARBA00004370"/>
    </source>
</evidence>
<organism evidence="10 11">
    <name type="scientific">Citrus x changshan-huyou</name>
    <dbReference type="NCBI Taxonomy" id="2935761"/>
    <lineage>
        <taxon>Eukaryota</taxon>
        <taxon>Viridiplantae</taxon>
        <taxon>Streptophyta</taxon>
        <taxon>Embryophyta</taxon>
        <taxon>Tracheophyta</taxon>
        <taxon>Spermatophyta</taxon>
        <taxon>Magnoliopsida</taxon>
        <taxon>eudicotyledons</taxon>
        <taxon>Gunneridae</taxon>
        <taxon>Pentapetalae</taxon>
        <taxon>rosids</taxon>
        <taxon>malvids</taxon>
        <taxon>Sapindales</taxon>
        <taxon>Rutaceae</taxon>
        <taxon>Aurantioideae</taxon>
        <taxon>Citrus</taxon>
    </lineage>
</organism>
<evidence type="ECO:0000313" key="10">
    <source>
        <dbReference type="EMBL" id="KAK9209970.1"/>
    </source>
</evidence>
<evidence type="ECO:0000256" key="4">
    <source>
        <dbReference type="ARBA" id="ARBA00022970"/>
    </source>
</evidence>
<proteinExistence type="predicted"/>
<keyword evidence="5 8" id="KW-1133">Transmembrane helix</keyword>
<keyword evidence="4" id="KW-0029">Amino-acid transport</keyword>
<dbReference type="EMBL" id="JBCGBO010000004">
    <property type="protein sequence ID" value="KAK9209970.1"/>
    <property type="molecule type" value="Genomic_DNA"/>
</dbReference>
<dbReference type="GO" id="GO:0016020">
    <property type="term" value="C:membrane"/>
    <property type="evidence" value="ECO:0007669"/>
    <property type="project" value="UniProtKB-SubCell"/>
</dbReference>
<evidence type="ECO:0000256" key="8">
    <source>
        <dbReference type="SAM" id="Phobius"/>
    </source>
</evidence>
<reference evidence="10 11" key="1">
    <citation type="submission" date="2024-05" db="EMBL/GenBank/DDBJ databases">
        <title>Haplotype-resolved chromosome-level genome assembly of Huyou (Citrus changshanensis).</title>
        <authorList>
            <person name="Miao C."/>
            <person name="Chen W."/>
            <person name="Wu Y."/>
            <person name="Wang L."/>
            <person name="Zhao S."/>
            <person name="Grierson D."/>
            <person name="Xu C."/>
            <person name="Chen K."/>
        </authorList>
    </citation>
    <scope>NUCLEOTIDE SEQUENCE [LARGE SCALE GENOMIC DNA]</scope>
    <source>
        <strain evidence="10">01-14</strain>
        <tissue evidence="10">Leaf</tissue>
    </source>
</reference>
<keyword evidence="11" id="KW-1185">Reference proteome</keyword>
<dbReference type="Proteomes" id="UP001428341">
    <property type="component" value="Unassembled WGS sequence"/>
</dbReference>
<feature type="transmembrane region" description="Helical" evidence="8">
    <location>
        <begin position="47"/>
        <end position="70"/>
    </location>
</feature>
<accession>A0AAP0MGF3</accession>
<evidence type="ECO:0000256" key="7">
    <source>
        <dbReference type="SAM" id="MobiDB-lite"/>
    </source>
</evidence>
<dbReference type="Pfam" id="PF01490">
    <property type="entry name" value="Aa_trans"/>
    <property type="match status" value="1"/>
</dbReference>
<comment type="caution">
    <text evidence="10">The sequence shown here is derived from an EMBL/GenBank/DDBJ whole genome shotgun (WGS) entry which is preliminary data.</text>
</comment>
<feature type="compositionally biased region" description="Polar residues" evidence="7">
    <location>
        <begin position="9"/>
        <end position="18"/>
    </location>
</feature>
<keyword evidence="3 8" id="KW-0812">Transmembrane</keyword>